<feature type="transmembrane region" description="Helical" evidence="7">
    <location>
        <begin position="415"/>
        <end position="436"/>
    </location>
</feature>
<feature type="transmembrane region" description="Helical" evidence="7">
    <location>
        <begin position="498"/>
        <end position="518"/>
    </location>
</feature>
<feature type="transmembrane region" description="Helical" evidence="7">
    <location>
        <begin position="71"/>
        <end position="90"/>
    </location>
</feature>
<evidence type="ECO:0000256" key="7">
    <source>
        <dbReference type="SAM" id="Phobius"/>
    </source>
</evidence>
<name>A0A8J5HFC0_ZINOF</name>
<dbReference type="Pfam" id="PF00854">
    <property type="entry name" value="PTR2"/>
    <property type="match status" value="1"/>
</dbReference>
<comment type="subcellular location">
    <subcellularLocation>
        <location evidence="1">Membrane</location>
        <topology evidence="1">Multi-pass membrane protein</topology>
    </subcellularLocation>
</comment>
<keyword evidence="3 7" id="KW-0812">Transmembrane</keyword>
<feature type="transmembrane region" description="Helical" evidence="7">
    <location>
        <begin position="378"/>
        <end position="395"/>
    </location>
</feature>
<dbReference type="InterPro" id="IPR000109">
    <property type="entry name" value="POT_fam"/>
</dbReference>
<keyword evidence="4 7" id="KW-1133">Transmembrane helix</keyword>
<evidence type="ECO:0000256" key="5">
    <source>
        <dbReference type="ARBA" id="ARBA00023136"/>
    </source>
</evidence>
<evidence type="ECO:0000256" key="6">
    <source>
        <dbReference type="SAM" id="MobiDB-lite"/>
    </source>
</evidence>
<dbReference type="GO" id="GO:0022857">
    <property type="term" value="F:transmembrane transporter activity"/>
    <property type="evidence" value="ECO:0007669"/>
    <property type="project" value="InterPro"/>
</dbReference>
<proteinExistence type="inferred from homology"/>
<evidence type="ECO:0000256" key="3">
    <source>
        <dbReference type="ARBA" id="ARBA00022692"/>
    </source>
</evidence>
<reference evidence="8 9" key="1">
    <citation type="submission" date="2020-08" db="EMBL/GenBank/DDBJ databases">
        <title>Plant Genome Project.</title>
        <authorList>
            <person name="Zhang R.-G."/>
        </authorList>
    </citation>
    <scope>NUCLEOTIDE SEQUENCE [LARGE SCALE GENOMIC DNA]</scope>
    <source>
        <tissue evidence="8">Rhizome</tissue>
    </source>
</reference>
<feature type="transmembrane region" description="Helical" evidence="7">
    <location>
        <begin position="25"/>
        <end position="51"/>
    </location>
</feature>
<dbReference type="InterPro" id="IPR036259">
    <property type="entry name" value="MFS_trans_sf"/>
</dbReference>
<keyword evidence="5 7" id="KW-0472">Membrane</keyword>
<dbReference type="EMBL" id="JACMSC010000004">
    <property type="protein sequence ID" value="KAG6526253.1"/>
    <property type="molecule type" value="Genomic_DNA"/>
</dbReference>
<feature type="transmembrane region" description="Helical" evidence="7">
    <location>
        <begin position="209"/>
        <end position="234"/>
    </location>
</feature>
<evidence type="ECO:0000256" key="1">
    <source>
        <dbReference type="ARBA" id="ARBA00004141"/>
    </source>
</evidence>
<comment type="similarity">
    <text evidence="2">Belongs to the major facilitator superfamily. Proton-dependent oligopeptide transporter (POT/PTR) (TC 2.A.17) family.</text>
</comment>
<feature type="compositionally biased region" description="Acidic residues" evidence="6">
    <location>
        <begin position="289"/>
        <end position="301"/>
    </location>
</feature>
<gene>
    <name evidence="8" type="ORF">ZIOFF_016235</name>
</gene>
<feature type="transmembrane region" description="Helical" evidence="7">
    <location>
        <begin position="544"/>
        <end position="562"/>
    </location>
</feature>
<protein>
    <submittedName>
        <fullName evidence="8">Uncharacterized protein</fullName>
    </submittedName>
</protein>
<comment type="caution">
    <text evidence="8">The sequence shown here is derived from an EMBL/GenBank/DDBJ whole genome shotgun (WGS) entry which is preliminary data.</text>
</comment>
<dbReference type="Gene3D" id="1.20.1250.20">
    <property type="entry name" value="MFS general substrate transporter like domains"/>
    <property type="match status" value="1"/>
</dbReference>
<evidence type="ECO:0000313" key="9">
    <source>
        <dbReference type="Proteomes" id="UP000734854"/>
    </source>
</evidence>
<evidence type="ECO:0000256" key="2">
    <source>
        <dbReference type="ARBA" id="ARBA00005982"/>
    </source>
</evidence>
<dbReference type="SUPFAM" id="SSF103473">
    <property type="entry name" value="MFS general substrate transporter"/>
    <property type="match status" value="1"/>
</dbReference>
<dbReference type="GO" id="GO:0016020">
    <property type="term" value="C:membrane"/>
    <property type="evidence" value="ECO:0007669"/>
    <property type="project" value="UniProtKB-SubCell"/>
</dbReference>
<dbReference type="PANTHER" id="PTHR11654">
    <property type="entry name" value="OLIGOPEPTIDE TRANSPORTER-RELATED"/>
    <property type="match status" value="1"/>
</dbReference>
<accession>A0A8J5HFC0</accession>
<dbReference type="Proteomes" id="UP000734854">
    <property type="component" value="Unassembled WGS sequence"/>
</dbReference>
<organism evidence="8 9">
    <name type="scientific">Zingiber officinale</name>
    <name type="common">Ginger</name>
    <name type="synonym">Amomum zingiber</name>
    <dbReference type="NCBI Taxonomy" id="94328"/>
    <lineage>
        <taxon>Eukaryota</taxon>
        <taxon>Viridiplantae</taxon>
        <taxon>Streptophyta</taxon>
        <taxon>Embryophyta</taxon>
        <taxon>Tracheophyta</taxon>
        <taxon>Spermatophyta</taxon>
        <taxon>Magnoliopsida</taxon>
        <taxon>Liliopsida</taxon>
        <taxon>Zingiberales</taxon>
        <taxon>Zingiberaceae</taxon>
        <taxon>Zingiber</taxon>
    </lineage>
</organism>
<evidence type="ECO:0000313" key="8">
    <source>
        <dbReference type="EMBL" id="KAG6526253.1"/>
    </source>
</evidence>
<feature type="transmembrane region" description="Helical" evidence="7">
    <location>
        <begin position="457"/>
        <end position="478"/>
    </location>
</feature>
<feature type="transmembrane region" description="Helical" evidence="7">
    <location>
        <begin position="139"/>
        <end position="161"/>
    </location>
</feature>
<keyword evidence="9" id="KW-1185">Reference proteome</keyword>
<dbReference type="AlphaFoldDB" id="A0A8J5HFC0"/>
<evidence type="ECO:0000256" key="4">
    <source>
        <dbReference type="ARBA" id="ARBA00022989"/>
    </source>
</evidence>
<feature type="region of interest" description="Disordered" evidence="6">
    <location>
        <begin position="281"/>
        <end position="301"/>
    </location>
</feature>
<feature type="transmembrane region" description="Helical" evidence="7">
    <location>
        <begin position="97"/>
        <end position="119"/>
    </location>
</feature>
<sequence length="729" mass="79057">MEEERWEGYMDWRGRPALRGKHGGMLAASFVLIVEVMENMAFLASASNLVTYLSGFMHFSPSRAATTVTDFMGSAFLLALLGGFLADAFFTTYRIYVISALLEFLGLVVLAVQATFPSLKPPPCGAGSPCKQADGGKAAALFAGLYLTALGVGGIKGSLAAHGAEQFDENSSRGRKARSTFFNYFVFSLSGGCLLAVTIVVWVEDNKGWQWGFGISTIAILLSLPVFLAGSALYRNKIPAGSPLTTIAKVFAAAISNRKSSQIARNAVVDLKQSPVKAVVEGKNQQQQQEEEAVEEEEEESRSEELKWLDRAVEGRPLHRSLSCSWQEVEDVKVVMKLLPIFTSTIMLSCCLAQLSTFSVQQAETMDTRVGRLTVPPASLPVFPVVFIMAIAPLYDHAIVPLARRATGNETGITHLQRIGFGLVLSVVAMAVAAVVEAKRKRVARQVGEGSEGPLPITFFWVAFQYLFLGSADLFTLAGQLEFFFSEAPATMRSLATSLSWASLALGYYLSSVLVSVVNRATRGGGRGGWLSGDSLDQYHLERFYWMMCALSALNFVNYVFWATSTIPELSDGGCSEGDDGCQEVSAAAEVAARGDSARLWRRWPPEAAVSVAARGVDVGCRRRLWSWLQREMPVMTTAGDAAGGNPWRMRATDGRCWRPLEAVASATEGGVCWGRRRPSLRASARRGGSREGEQGSYAAATRATSGVAGLSLRWLKTSLWHGGGWRER</sequence>
<feature type="transmembrane region" description="Helical" evidence="7">
    <location>
        <begin position="181"/>
        <end position="203"/>
    </location>
</feature>